<sequence length="383" mass="42501">MSRESWDIIGFLINGLLALIYIHRDYHPQMPLLPWLHSSEACEHTFGLARQIVKDFTALDFYRMLPKLKIKIREAIFSSRGATKAEVKATAAGYHHSYFNMQKLNLPELVVFPADVQIAEAAVQASAEADSLVELLGMSPELLRGQMPRHDGLPSLNEWYTDADFVDFVLHEAEPDTSSSSMSELFGLVTLAQENAFLAAHSHTDNARCDALSNASFALSTPVRGLDWSPTLVYTGQDWREAYKLVDQQEINAIEPISEEMEEEMAAEDRQALRELDLPSLSFMVGLTNSDVPTLRSAVAGVESESALDVSLDALVSLRERHQTQHAAHAVRTTQRGDLAKETESETAQSTSRQIAATFRQLTKAAQHKGITTGLEPPPRNTK</sequence>
<reference evidence="2" key="1">
    <citation type="submission" date="2023-03" db="EMBL/GenBank/DDBJ databases">
        <title>Massive genome expansion in bonnet fungi (Mycena s.s.) driven by repeated elements and novel gene families across ecological guilds.</title>
        <authorList>
            <consortium name="Lawrence Berkeley National Laboratory"/>
            <person name="Harder C.B."/>
            <person name="Miyauchi S."/>
            <person name="Viragh M."/>
            <person name="Kuo A."/>
            <person name="Thoen E."/>
            <person name="Andreopoulos B."/>
            <person name="Lu D."/>
            <person name="Skrede I."/>
            <person name="Drula E."/>
            <person name="Henrissat B."/>
            <person name="Morin E."/>
            <person name="Kohler A."/>
            <person name="Barry K."/>
            <person name="LaButti K."/>
            <person name="Morin E."/>
            <person name="Salamov A."/>
            <person name="Lipzen A."/>
            <person name="Mereny Z."/>
            <person name="Hegedus B."/>
            <person name="Baldrian P."/>
            <person name="Stursova M."/>
            <person name="Weitz H."/>
            <person name="Taylor A."/>
            <person name="Grigoriev I.V."/>
            <person name="Nagy L.G."/>
            <person name="Martin F."/>
            <person name="Kauserud H."/>
        </authorList>
    </citation>
    <scope>NUCLEOTIDE SEQUENCE</scope>
    <source>
        <strain evidence="2">9144</strain>
    </source>
</reference>
<name>A0AAD6VBK0_9AGAR</name>
<protein>
    <submittedName>
        <fullName evidence="2">Uncharacterized protein</fullName>
    </submittedName>
</protein>
<gene>
    <name evidence="2" type="ORF">GGX14DRAFT_570624</name>
</gene>
<proteinExistence type="predicted"/>
<keyword evidence="3" id="KW-1185">Reference proteome</keyword>
<comment type="caution">
    <text evidence="2">The sequence shown here is derived from an EMBL/GenBank/DDBJ whole genome shotgun (WGS) entry which is preliminary data.</text>
</comment>
<evidence type="ECO:0000313" key="3">
    <source>
        <dbReference type="Proteomes" id="UP001219525"/>
    </source>
</evidence>
<accession>A0AAD6VBK0</accession>
<feature type="region of interest" description="Disordered" evidence="1">
    <location>
        <begin position="323"/>
        <end position="383"/>
    </location>
</feature>
<dbReference type="AlphaFoldDB" id="A0AAD6VBK0"/>
<evidence type="ECO:0000256" key="1">
    <source>
        <dbReference type="SAM" id="MobiDB-lite"/>
    </source>
</evidence>
<evidence type="ECO:0000313" key="2">
    <source>
        <dbReference type="EMBL" id="KAJ7202517.1"/>
    </source>
</evidence>
<dbReference type="Proteomes" id="UP001219525">
    <property type="component" value="Unassembled WGS sequence"/>
</dbReference>
<organism evidence="2 3">
    <name type="scientific">Mycena pura</name>
    <dbReference type="NCBI Taxonomy" id="153505"/>
    <lineage>
        <taxon>Eukaryota</taxon>
        <taxon>Fungi</taxon>
        <taxon>Dikarya</taxon>
        <taxon>Basidiomycota</taxon>
        <taxon>Agaricomycotina</taxon>
        <taxon>Agaricomycetes</taxon>
        <taxon>Agaricomycetidae</taxon>
        <taxon>Agaricales</taxon>
        <taxon>Marasmiineae</taxon>
        <taxon>Mycenaceae</taxon>
        <taxon>Mycena</taxon>
    </lineage>
</organism>
<dbReference type="EMBL" id="JARJCW010000054">
    <property type="protein sequence ID" value="KAJ7202517.1"/>
    <property type="molecule type" value="Genomic_DNA"/>
</dbReference>
<feature type="compositionally biased region" description="Polar residues" evidence="1">
    <location>
        <begin position="346"/>
        <end position="355"/>
    </location>
</feature>